<evidence type="ECO:0000313" key="3">
    <source>
        <dbReference type="Proteomes" id="UP000505020"/>
    </source>
</evidence>
<evidence type="ECO:0000313" key="2">
    <source>
        <dbReference type="EMBL" id="QKG93497.1"/>
    </source>
</evidence>
<dbReference type="GeneID" id="55595677"/>
<proteinExistence type="predicted"/>
<dbReference type="RefSeq" id="WP_173230270.1">
    <property type="nucleotide sequence ID" value="NZ_CP053941.1"/>
</dbReference>
<reference evidence="2 3" key="1">
    <citation type="submission" date="2020-05" db="EMBL/GenBank/DDBJ databases">
        <title>Halorubrum RHB-C sp.nov., an extremely halophilic archaeon isolated from solar salt farm.</title>
        <authorList>
            <person name="Ho H."/>
            <person name="Danganan R.E."/>
            <person name="Dedeles G.R."/>
            <person name="Kim S.-G."/>
        </authorList>
    </citation>
    <scope>NUCLEOTIDE SEQUENCE [LARGE SCALE GENOMIC DNA]</scope>
    <source>
        <strain evidence="2 3">RHB-C</strain>
    </source>
</reference>
<evidence type="ECO:0000256" key="1">
    <source>
        <dbReference type="SAM" id="MobiDB-lite"/>
    </source>
</evidence>
<accession>A0A7D4BR69</accession>
<feature type="region of interest" description="Disordered" evidence="1">
    <location>
        <begin position="1"/>
        <end position="29"/>
    </location>
</feature>
<organism evidence="2 3">
    <name type="scientific">Halorubrum salinarum</name>
    <dbReference type="NCBI Taxonomy" id="2739057"/>
    <lineage>
        <taxon>Archaea</taxon>
        <taxon>Methanobacteriati</taxon>
        <taxon>Methanobacteriota</taxon>
        <taxon>Stenosarchaea group</taxon>
        <taxon>Halobacteria</taxon>
        <taxon>Halobacteriales</taxon>
        <taxon>Haloferacaceae</taxon>
        <taxon>Halorubrum</taxon>
    </lineage>
</organism>
<dbReference type="EMBL" id="CP053941">
    <property type="protein sequence ID" value="QKG93497.1"/>
    <property type="molecule type" value="Genomic_DNA"/>
</dbReference>
<dbReference type="Proteomes" id="UP000505020">
    <property type="component" value="Chromosome"/>
</dbReference>
<protein>
    <submittedName>
        <fullName evidence="2">Uncharacterized protein</fullName>
    </submittedName>
</protein>
<gene>
    <name evidence="2" type="ORF">HPS36_11705</name>
</gene>
<sequence length="431" mass="49338">MKILREESYQSTPSLWPGEEEVQSPDGRADPWVKKDSVVIQLQDSGPYNNRLVVKLKDGSETIEQYQFEVLSDEYRICRPEGEDLPIIILHYVAEFGYYVEGSENGPWGQYEYLIDAAGRFQKRAQQASSPITNYFFSIVSSHVELLCVKLASESKLNDEKYDLEALEQETEADSTEEAEFIHGMTELEKLPLSENTKIPEQLKQFGLTPEIVRPNEGLHGVDVSIYYEEHHNTIAVVVTLPWGMKYFKFDGEVDGKCTLELTGREELPGTFIEEYLKNDANVEVMNIPRVRASDTNVEMLRNCRMLLDNIRETEGIKNSSSMDWLETTELTINLSEMFLSLQESVGEERFLQVLDNVLSERADDIRVDNIVEASFEQFETIVVLLGSAARQLDDDEKQEASAYIERKNLDEVDTNAISIKEYTEYLAKKL</sequence>
<dbReference type="AlphaFoldDB" id="A0A7D4BR69"/>
<keyword evidence="3" id="KW-1185">Reference proteome</keyword>
<name>A0A7D4BR69_9EURY</name>
<dbReference type="KEGG" id="hsai:HPS36_11705"/>